<keyword evidence="3" id="KW-0324">Glycolysis</keyword>
<dbReference type="SUPFAM" id="SSF51351">
    <property type="entry name" value="Triosephosphate isomerase (TIM)"/>
    <property type="match status" value="1"/>
</dbReference>
<comment type="catalytic activity">
    <reaction evidence="3">
        <text>D-glyceraldehyde 3-phosphate = dihydroxyacetone phosphate</text>
        <dbReference type="Rhea" id="RHEA:18585"/>
        <dbReference type="ChEBI" id="CHEBI:57642"/>
        <dbReference type="ChEBI" id="CHEBI:59776"/>
        <dbReference type="EC" id="5.3.1.1"/>
    </reaction>
</comment>
<dbReference type="InterPro" id="IPR000652">
    <property type="entry name" value="Triosephosphate_isomerase"/>
</dbReference>
<dbReference type="PANTHER" id="PTHR21139">
    <property type="entry name" value="TRIOSEPHOSPHATE ISOMERASE"/>
    <property type="match status" value="1"/>
</dbReference>
<dbReference type="AlphaFoldDB" id="A0A2M7U0U9"/>
<evidence type="ECO:0000313" key="5">
    <source>
        <dbReference type="Proteomes" id="UP000228503"/>
    </source>
</evidence>
<dbReference type="GO" id="GO:0046166">
    <property type="term" value="P:glyceraldehyde-3-phosphate biosynthetic process"/>
    <property type="evidence" value="ECO:0007669"/>
    <property type="project" value="TreeGrafter"/>
</dbReference>
<evidence type="ECO:0000256" key="1">
    <source>
        <dbReference type="ARBA" id="ARBA00007422"/>
    </source>
</evidence>
<comment type="pathway">
    <text evidence="3">Carbohydrate biosynthesis; gluconeogenesis.</text>
</comment>
<comment type="similarity">
    <text evidence="1 3">Belongs to the triosephosphate isomerase family.</text>
</comment>
<dbReference type="InterPro" id="IPR035990">
    <property type="entry name" value="TIM_sf"/>
</dbReference>
<dbReference type="EC" id="5.3.1.1" evidence="3"/>
<evidence type="ECO:0000313" key="4">
    <source>
        <dbReference type="EMBL" id="PIZ63532.1"/>
    </source>
</evidence>
<comment type="subunit">
    <text evidence="3">Homodimer.</text>
</comment>
<dbReference type="GO" id="GO:0004807">
    <property type="term" value="F:triose-phosphate isomerase activity"/>
    <property type="evidence" value="ECO:0007669"/>
    <property type="project" value="UniProtKB-EC"/>
</dbReference>
<dbReference type="UniPathway" id="UPA00138"/>
<dbReference type="EMBL" id="PFOB01000019">
    <property type="protein sequence ID" value="PIZ63532.1"/>
    <property type="molecule type" value="Genomic_DNA"/>
</dbReference>
<dbReference type="PANTHER" id="PTHR21139:SF42">
    <property type="entry name" value="TRIOSEPHOSPHATE ISOMERASE"/>
    <property type="match status" value="1"/>
</dbReference>
<comment type="pathway">
    <text evidence="3">Carbohydrate degradation; glycolysis; D-glyceraldehyde 3-phosphate from glycerone phosphate: step 1/1.</text>
</comment>
<dbReference type="GO" id="GO:0006096">
    <property type="term" value="P:glycolytic process"/>
    <property type="evidence" value="ECO:0007669"/>
    <property type="project" value="UniProtKB-UniPathway"/>
</dbReference>
<keyword evidence="2 3" id="KW-0413">Isomerase</keyword>
<dbReference type="InterPro" id="IPR013785">
    <property type="entry name" value="Aldolase_TIM"/>
</dbReference>
<keyword evidence="3" id="KW-0312">Gluconeogenesis</keyword>
<dbReference type="GO" id="GO:0005829">
    <property type="term" value="C:cytosol"/>
    <property type="evidence" value="ECO:0007669"/>
    <property type="project" value="TreeGrafter"/>
</dbReference>
<proteinExistence type="inferred from homology"/>
<protein>
    <recommendedName>
        <fullName evidence="3">Triosephosphate isomerase</fullName>
        <ecNumber evidence="3">5.3.1.1</ecNumber>
    </recommendedName>
</protein>
<accession>A0A2M7U0U9</accession>
<organism evidence="4 5">
    <name type="scientific">Candidatus Roizmanbacteria bacterium CG_4_10_14_0_2_um_filter_39_13</name>
    <dbReference type="NCBI Taxonomy" id="1974825"/>
    <lineage>
        <taxon>Bacteria</taxon>
        <taxon>Candidatus Roizmaniibacteriota</taxon>
    </lineage>
</organism>
<evidence type="ECO:0000256" key="3">
    <source>
        <dbReference type="RuleBase" id="RU363013"/>
    </source>
</evidence>
<comment type="subcellular location">
    <subcellularLocation>
        <location evidence="3">Cytoplasm</location>
    </subcellularLocation>
</comment>
<dbReference type="PROSITE" id="PS51440">
    <property type="entry name" value="TIM_2"/>
    <property type="match status" value="1"/>
</dbReference>
<keyword evidence="3" id="KW-0963">Cytoplasm</keyword>
<dbReference type="Gene3D" id="3.20.20.70">
    <property type="entry name" value="Aldolase class I"/>
    <property type="match status" value="2"/>
</dbReference>
<gene>
    <name evidence="4" type="ORF">COY16_01740</name>
</gene>
<dbReference type="Pfam" id="PF00121">
    <property type="entry name" value="TIM"/>
    <property type="match status" value="1"/>
</dbReference>
<dbReference type="Proteomes" id="UP000228503">
    <property type="component" value="Unassembled WGS sequence"/>
</dbReference>
<evidence type="ECO:0000256" key="2">
    <source>
        <dbReference type="ARBA" id="ARBA00023235"/>
    </source>
</evidence>
<dbReference type="UniPathway" id="UPA00109">
    <property type="reaction ID" value="UER00189"/>
</dbReference>
<dbReference type="GO" id="GO:0019563">
    <property type="term" value="P:glycerol catabolic process"/>
    <property type="evidence" value="ECO:0007669"/>
    <property type="project" value="TreeGrafter"/>
</dbReference>
<sequence length="225" mass="25069">MKYLIANWKAQMTLMDIMNWTSAFTKDVKGNNQLLQHLQDKKLQIIICPPYPFLMTINEELNDLPNVLSGAQTVSSKEEGKYTGEVTARALSSISKYALIGHSERRQHFHETDIDIKEQILLSKKALIEPILCVRGTHDNVYPEATLIAYEPSDAIGTGNNAEVADVLKMKADLKLQSHVQFLYGASVDLPNMKGYLETGEIAGLLVGTASLDPSRFHQIATHMI</sequence>
<dbReference type="GO" id="GO:0006094">
    <property type="term" value="P:gluconeogenesis"/>
    <property type="evidence" value="ECO:0007669"/>
    <property type="project" value="UniProtKB-UniPathway"/>
</dbReference>
<name>A0A2M7U0U9_9BACT</name>
<comment type="caution">
    <text evidence="4">The sequence shown here is derived from an EMBL/GenBank/DDBJ whole genome shotgun (WGS) entry which is preliminary data.</text>
</comment>
<dbReference type="CDD" id="cd00311">
    <property type="entry name" value="TIM"/>
    <property type="match status" value="1"/>
</dbReference>
<reference evidence="5" key="1">
    <citation type="submission" date="2017-09" db="EMBL/GenBank/DDBJ databases">
        <title>Depth-based differentiation of microbial function through sediment-hosted aquifers and enrichment of novel symbionts in the deep terrestrial subsurface.</title>
        <authorList>
            <person name="Probst A.J."/>
            <person name="Ladd B."/>
            <person name="Jarett J.K."/>
            <person name="Geller-Mcgrath D.E."/>
            <person name="Sieber C.M.K."/>
            <person name="Emerson J.B."/>
            <person name="Anantharaman K."/>
            <person name="Thomas B.C."/>
            <person name="Malmstrom R."/>
            <person name="Stieglmeier M."/>
            <person name="Klingl A."/>
            <person name="Woyke T."/>
            <person name="Ryan C.M."/>
            <person name="Banfield J.F."/>
        </authorList>
    </citation>
    <scope>NUCLEOTIDE SEQUENCE [LARGE SCALE GENOMIC DNA]</scope>
</reference>